<reference evidence="2" key="1">
    <citation type="submission" date="2021-02" db="EMBL/GenBank/DDBJ databases">
        <authorList>
            <person name="Nowell W R."/>
        </authorList>
    </citation>
    <scope>NUCLEOTIDE SEQUENCE</scope>
</reference>
<proteinExistence type="predicted"/>
<evidence type="ECO:0000313" key="3">
    <source>
        <dbReference type="Proteomes" id="UP000663828"/>
    </source>
</evidence>
<dbReference type="OrthoDB" id="10054068at2759"/>
<accession>A0A816DLC3</accession>
<protein>
    <submittedName>
        <fullName evidence="2">Uncharacterized protein</fullName>
    </submittedName>
</protein>
<gene>
    <name evidence="1" type="ORF">EDS130_LOCUS42312</name>
    <name evidence="2" type="ORF">XAT740_LOCUS52398</name>
</gene>
<dbReference type="Proteomes" id="UP000663828">
    <property type="component" value="Unassembled WGS sequence"/>
</dbReference>
<dbReference type="AlphaFoldDB" id="A0A816DLC3"/>
<sequence length="110" mass="12656">MNYSSTLNSSSTQIDPALSDLRKAIVGNLIKNPKTFRGGKDDVKKWLEDIEHLLEIAHIPSNTRLDLISYSLRGDALEWYKTNRLSFTTWEIFVSSLKKLSLQIFMKKSH</sequence>
<organism evidence="2 3">
    <name type="scientific">Adineta ricciae</name>
    <name type="common">Rotifer</name>
    <dbReference type="NCBI Taxonomy" id="249248"/>
    <lineage>
        <taxon>Eukaryota</taxon>
        <taxon>Metazoa</taxon>
        <taxon>Spiralia</taxon>
        <taxon>Gnathifera</taxon>
        <taxon>Rotifera</taxon>
        <taxon>Eurotatoria</taxon>
        <taxon>Bdelloidea</taxon>
        <taxon>Adinetida</taxon>
        <taxon>Adinetidae</taxon>
        <taxon>Adineta</taxon>
    </lineage>
</organism>
<evidence type="ECO:0000313" key="1">
    <source>
        <dbReference type="EMBL" id="CAF1495874.1"/>
    </source>
</evidence>
<dbReference type="EMBL" id="CAJNOJ010000608">
    <property type="protein sequence ID" value="CAF1495874.1"/>
    <property type="molecule type" value="Genomic_DNA"/>
</dbReference>
<comment type="caution">
    <text evidence="2">The sequence shown here is derived from an EMBL/GenBank/DDBJ whole genome shotgun (WGS) entry which is preliminary data.</text>
</comment>
<dbReference type="EMBL" id="CAJNOR010008626">
    <property type="protein sequence ID" value="CAF1635498.1"/>
    <property type="molecule type" value="Genomic_DNA"/>
</dbReference>
<name>A0A816DLC3_ADIRI</name>
<dbReference type="Proteomes" id="UP000663852">
    <property type="component" value="Unassembled WGS sequence"/>
</dbReference>
<keyword evidence="3" id="KW-1185">Reference proteome</keyword>
<evidence type="ECO:0000313" key="2">
    <source>
        <dbReference type="EMBL" id="CAF1635498.1"/>
    </source>
</evidence>